<dbReference type="Proteomes" id="UP000704712">
    <property type="component" value="Unassembled WGS sequence"/>
</dbReference>
<dbReference type="EMBL" id="JAACNO010001828">
    <property type="protein sequence ID" value="KAF4137366.1"/>
    <property type="molecule type" value="Genomic_DNA"/>
</dbReference>
<reference evidence="1" key="1">
    <citation type="submission" date="2020-03" db="EMBL/GenBank/DDBJ databases">
        <title>Hybrid Assembly of Korean Phytophthora infestans isolates.</title>
        <authorList>
            <person name="Prokchorchik M."/>
            <person name="Lee Y."/>
            <person name="Seo J."/>
            <person name="Cho J.-H."/>
            <person name="Park Y.-E."/>
            <person name="Jang D.-C."/>
            <person name="Im J.-S."/>
            <person name="Choi J.-G."/>
            <person name="Park H.-J."/>
            <person name="Lee G.-B."/>
            <person name="Lee Y.-G."/>
            <person name="Hong S.-Y."/>
            <person name="Cho K."/>
            <person name="Sohn K.H."/>
        </authorList>
    </citation>
    <scope>NUCLEOTIDE SEQUENCE</scope>
    <source>
        <strain evidence="1">KR_2_A2</strain>
    </source>
</reference>
<sequence length="119" mass="12512">MSKNVACSQIAQRCPSVEDSVVDMAEVVDAISRVDAPKVPKVAACSAGLMAAANAVTSTRVCAQGGQNTIALLTCTSRQTTFVPLRSVKVLEYRGHVGVASFQLLIRCADSLLRNCCPV</sequence>
<dbReference type="AlphaFoldDB" id="A0A8S9U959"/>
<proteinExistence type="predicted"/>
<comment type="caution">
    <text evidence="1">The sequence shown here is derived from an EMBL/GenBank/DDBJ whole genome shotgun (WGS) entry which is preliminary data.</text>
</comment>
<evidence type="ECO:0000313" key="1">
    <source>
        <dbReference type="EMBL" id="KAF4137366.1"/>
    </source>
</evidence>
<protein>
    <submittedName>
        <fullName evidence="1">Uncharacterized protein</fullName>
    </submittedName>
</protein>
<evidence type="ECO:0000313" key="2">
    <source>
        <dbReference type="Proteomes" id="UP000704712"/>
    </source>
</evidence>
<organism evidence="1 2">
    <name type="scientific">Phytophthora infestans</name>
    <name type="common">Potato late blight agent</name>
    <name type="synonym">Botrytis infestans</name>
    <dbReference type="NCBI Taxonomy" id="4787"/>
    <lineage>
        <taxon>Eukaryota</taxon>
        <taxon>Sar</taxon>
        <taxon>Stramenopiles</taxon>
        <taxon>Oomycota</taxon>
        <taxon>Peronosporomycetes</taxon>
        <taxon>Peronosporales</taxon>
        <taxon>Peronosporaceae</taxon>
        <taxon>Phytophthora</taxon>
    </lineage>
</organism>
<name>A0A8S9U959_PHYIN</name>
<accession>A0A8S9U959</accession>
<gene>
    <name evidence="1" type="ORF">GN958_ATG13423</name>
</gene>